<dbReference type="GO" id="GO:0046961">
    <property type="term" value="F:proton-transporting ATPase activity, rotational mechanism"/>
    <property type="evidence" value="ECO:0007669"/>
    <property type="project" value="InterPro"/>
</dbReference>
<keyword evidence="4 5" id="KW-0406">Ion transport</keyword>
<dbReference type="InterPro" id="IPR008218">
    <property type="entry name" value="ATPase_V1-cplx_f_g_su"/>
</dbReference>
<name>A0A250X472_9CHLO</name>
<dbReference type="NCBIfam" id="TIGR01101">
    <property type="entry name" value="V_ATP_synt_F"/>
    <property type="match status" value="1"/>
</dbReference>
<comment type="caution">
    <text evidence="6">The sequence shown here is derived from an EMBL/GenBank/DDBJ whole genome shotgun (WGS) entry which is preliminary data.</text>
</comment>
<sequence>MAQPNKTEFTGAGNFTNMNGSLIACIADEDTITGFLLAGVGNVDVRKKSNFLVVDSKTTVKHIEAAFKEYTSRDDVAIVLISQTVANMIRLAVDAHEKAVPAVLEIPSKDNPYDPNADSLLVRVKHIFGSN</sequence>
<organism evidence="6 7">
    <name type="scientific">Chlamydomonas eustigma</name>
    <dbReference type="NCBI Taxonomy" id="1157962"/>
    <lineage>
        <taxon>Eukaryota</taxon>
        <taxon>Viridiplantae</taxon>
        <taxon>Chlorophyta</taxon>
        <taxon>core chlorophytes</taxon>
        <taxon>Chlorophyceae</taxon>
        <taxon>CS clade</taxon>
        <taxon>Chlamydomonadales</taxon>
        <taxon>Chlamydomonadaceae</taxon>
        <taxon>Chlamydomonas</taxon>
    </lineage>
</organism>
<protein>
    <recommendedName>
        <fullName evidence="5">V-type proton ATPase subunit F</fullName>
    </recommendedName>
</protein>
<dbReference type="FunFam" id="3.40.50.10580:FF:000004">
    <property type="entry name" value="V-type proton ATPase subunit F"/>
    <property type="match status" value="1"/>
</dbReference>
<evidence type="ECO:0000313" key="6">
    <source>
        <dbReference type="EMBL" id="GAX77719.1"/>
    </source>
</evidence>
<comment type="subunit">
    <text evidence="5">V-ATPase is a heteromultimeric enzyme made up of two complexes: the ATP-hydrolytic V1 complex and the proton translocation V0 complex.</text>
</comment>
<dbReference type="PANTHER" id="PTHR13861:SF2">
    <property type="entry name" value="V-TYPE PROTON ATPASE SUBUNIT F"/>
    <property type="match status" value="1"/>
</dbReference>
<keyword evidence="2 5" id="KW-0813">Transport</keyword>
<dbReference type="PANTHER" id="PTHR13861">
    <property type="entry name" value="VACUOLAR ATP SYNTHASE SUBUNIT F"/>
    <property type="match status" value="1"/>
</dbReference>
<dbReference type="Proteomes" id="UP000232323">
    <property type="component" value="Unassembled WGS sequence"/>
</dbReference>
<keyword evidence="3 5" id="KW-0375">Hydrogen ion transport</keyword>
<dbReference type="Gene3D" id="3.40.50.10580">
    <property type="entry name" value="ATPase, V1 complex, subunit F"/>
    <property type="match status" value="1"/>
</dbReference>
<evidence type="ECO:0000256" key="2">
    <source>
        <dbReference type="ARBA" id="ARBA00022448"/>
    </source>
</evidence>
<evidence type="ECO:0000256" key="4">
    <source>
        <dbReference type="ARBA" id="ARBA00023065"/>
    </source>
</evidence>
<dbReference type="InterPro" id="IPR005772">
    <property type="entry name" value="ATPase_V1-cplx_fsu_euk"/>
</dbReference>
<evidence type="ECO:0000313" key="7">
    <source>
        <dbReference type="Proteomes" id="UP000232323"/>
    </source>
</evidence>
<dbReference type="PROSITE" id="PS51257">
    <property type="entry name" value="PROKAR_LIPOPROTEIN"/>
    <property type="match status" value="1"/>
</dbReference>
<dbReference type="GO" id="GO:0033180">
    <property type="term" value="C:proton-transporting V-type ATPase, V1 domain"/>
    <property type="evidence" value="ECO:0007669"/>
    <property type="project" value="InterPro"/>
</dbReference>
<dbReference type="EMBL" id="BEGY01000026">
    <property type="protein sequence ID" value="GAX77719.1"/>
    <property type="molecule type" value="Genomic_DNA"/>
</dbReference>
<gene>
    <name evidence="6" type="ORF">CEUSTIGMA_g5162.t1</name>
</gene>
<dbReference type="Pfam" id="PF01990">
    <property type="entry name" value="ATP-synt_F"/>
    <property type="match status" value="1"/>
</dbReference>
<keyword evidence="7" id="KW-1185">Reference proteome</keyword>
<accession>A0A250X472</accession>
<proteinExistence type="inferred from homology"/>
<dbReference type="AlphaFoldDB" id="A0A250X472"/>
<dbReference type="STRING" id="1157962.A0A250X472"/>
<dbReference type="SUPFAM" id="SSF159468">
    <property type="entry name" value="AtpF-like"/>
    <property type="match status" value="1"/>
</dbReference>
<dbReference type="InterPro" id="IPR036906">
    <property type="entry name" value="ATPase_V1_fsu_sf"/>
</dbReference>
<evidence type="ECO:0000256" key="1">
    <source>
        <dbReference type="ARBA" id="ARBA00010148"/>
    </source>
</evidence>
<dbReference type="PIRSF" id="PIRSF015945">
    <property type="entry name" value="ATPase_V1_F_euk"/>
    <property type="match status" value="1"/>
</dbReference>
<comment type="similarity">
    <text evidence="1 5">Belongs to the V-ATPase F subunit family.</text>
</comment>
<comment type="function">
    <text evidence="5">Subunit of the V1 complex of vacuolar(H+)-ATPase (V-ATPase), a multisubunit enzyme composed of a peripheral complex (V1) that hydrolyzes ATP and a membrane integral complex (V0) that translocates protons. V-ATPase is responsible for acidifying and maintaining the pH of intracellular compartments.</text>
</comment>
<evidence type="ECO:0000256" key="5">
    <source>
        <dbReference type="PIRNR" id="PIRNR015945"/>
    </source>
</evidence>
<dbReference type="OrthoDB" id="10261947at2759"/>
<reference evidence="6 7" key="1">
    <citation type="submission" date="2017-08" db="EMBL/GenBank/DDBJ databases">
        <title>Acidophilic green algal genome provides insights into adaptation to an acidic environment.</title>
        <authorList>
            <person name="Hirooka S."/>
            <person name="Hirose Y."/>
            <person name="Kanesaki Y."/>
            <person name="Higuchi S."/>
            <person name="Fujiwara T."/>
            <person name="Onuma R."/>
            <person name="Era A."/>
            <person name="Ohbayashi R."/>
            <person name="Uzuka A."/>
            <person name="Nozaki H."/>
            <person name="Yoshikawa H."/>
            <person name="Miyagishima S.Y."/>
        </authorList>
    </citation>
    <scope>NUCLEOTIDE SEQUENCE [LARGE SCALE GENOMIC DNA]</scope>
    <source>
        <strain evidence="6 7">NIES-2499</strain>
    </source>
</reference>
<evidence type="ECO:0000256" key="3">
    <source>
        <dbReference type="ARBA" id="ARBA00022781"/>
    </source>
</evidence>